<feature type="region of interest" description="Disordered" evidence="1">
    <location>
        <begin position="111"/>
        <end position="132"/>
    </location>
</feature>
<dbReference type="EMBL" id="CAAALY010024330">
    <property type="protein sequence ID" value="VEL15357.1"/>
    <property type="molecule type" value="Genomic_DNA"/>
</dbReference>
<reference evidence="2" key="1">
    <citation type="submission" date="2018-11" db="EMBL/GenBank/DDBJ databases">
        <authorList>
            <consortium name="Pathogen Informatics"/>
        </authorList>
    </citation>
    <scope>NUCLEOTIDE SEQUENCE</scope>
</reference>
<sequence>MIRALFAFMEGCPERTSDVEGPEASLLTLSTTTDNAETSTVCEMCAQPDTLCQHNFATLSCRRTCVQNESGLERQAAEALMQVVLISPFVPTCHPHVFRLVENKQYTPKWADQRPEGVESRPRDEPGHTASKRLFDRKSNARVTACLSEIICRCFGIEMSLSSEVCMCMARVNATWKGRSRPTMRRLPVLALRPFSTGPPIRQNIQA</sequence>
<proteinExistence type="predicted"/>
<evidence type="ECO:0000256" key="1">
    <source>
        <dbReference type="SAM" id="MobiDB-lite"/>
    </source>
</evidence>
<evidence type="ECO:0000313" key="3">
    <source>
        <dbReference type="Proteomes" id="UP000784294"/>
    </source>
</evidence>
<dbReference type="AlphaFoldDB" id="A0A3S4ZMM0"/>
<keyword evidence="3" id="KW-1185">Reference proteome</keyword>
<organism evidence="2 3">
    <name type="scientific">Protopolystoma xenopodis</name>
    <dbReference type="NCBI Taxonomy" id="117903"/>
    <lineage>
        <taxon>Eukaryota</taxon>
        <taxon>Metazoa</taxon>
        <taxon>Spiralia</taxon>
        <taxon>Lophotrochozoa</taxon>
        <taxon>Platyhelminthes</taxon>
        <taxon>Monogenea</taxon>
        <taxon>Polyopisthocotylea</taxon>
        <taxon>Polystomatidea</taxon>
        <taxon>Polystomatidae</taxon>
        <taxon>Protopolystoma</taxon>
    </lineage>
</organism>
<protein>
    <submittedName>
        <fullName evidence="2">Uncharacterized protein</fullName>
    </submittedName>
</protein>
<accession>A0A3S4ZMM0</accession>
<comment type="caution">
    <text evidence="2">The sequence shown here is derived from an EMBL/GenBank/DDBJ whole genome shotgun (WGS) entry which is preliminary data.</text>
</comment>
<evidence type="ECO:0000313" key="2">
    <source>
        <dbReference type="EMBL" id="VEL15357.1"/>
    </source>
</evidence>
<dbReference type="Proteomes" id="UP000784294">
    <property type="component" value="Unassembled WGS sequence"/>
</dbReference>
<gene>
    <name evidence="2" type="ORF">PXEA_LOCUS8797</name>
</gene>
<name>A0A3S4ZMM0_9PLAT</name>